<comment type="caution">
    <text evidence="2">The sequence shown here is derived from an EMBL/GenBank/DDBJ whole genome shotgun (WGS) entry which is preliminary data.</text>
</comment>
<gene>
    <name evidence="2" type="ORF">JIN87_27985</name>
</gene>
<evidence type="ECO:0000313" key="3">
    <source>
        <dbReference type="Proteomes" id="UP000617628"/>
    </source>
</evidence>
<accession>A0A934S3Y9</accession>
<protein>
    <submittedName>
        <fullName evidence="2">Transposase</fullName>
    </submittedName>
</protein>
<dbReference type="PANTHER" id="PTHR33408:SF2">
    <property type="entry name" value="TRANSPOSASE DDE DOMAIN-CONTAINING PROTEIN"/>
    <property type="match status" value="1"/>
</dbReference>
<keyword evidence="3" id="KW-1185">Reference proteome</keyword>
<dbReference type="Pfam" id="PF13751">
    <property type="entry name" value="DDE_Tnp_1_6"/>
    <property type="match status" value="1"/>
</dbReference>
<feature type="domain" description="Transposase DDE" evidence="1">
    <location>
        <begin position="105"/>
        <end position="222"/>
    </location>
</feature>
<dbReference type="EMBL" id="JAENIL010000148">
    <property type="protein sequence ID" value="MBK1880755.1"/>
    <property type="molecule type" value="Genomic_DNA"/>
</dbReference>
<dbReference type="AlphaFoldDB" id="A0A934S3Y9"/>
<dbReference type="Proteomes" id="UP000617628">
    <property type="component" value="Unassembled WGS sequence"/>
</dbReference>
<evidence type="ECO:0000313" key="2">
    <source>
        <dbReference type="EMBL" id="MBK1880755.1"/>
    </source>
</evidence>
<feature type="non-terminal residue" evidence="2">
    <location>
        <position position="229"/>
    </location>
</feature>
<dbReference type="PANTHER" id="PTHR33408">
    <property type="entry name" value="TRANSPOSASE"/>
    <property type="match status" value="1"/>
</dbReference>
<sequence length="229" mass="25618">GTSRPRYKAHRSVDDEHGVIVATATTAGDVGENRMFRPLLLQGERNVGSLPESVVADSQYGTAENFRDATAMGVKPHMHPTAGRPSELFGSERFAYDKASDTYACPKGKKLYPKSSDKTRYGIEYAVRKGTCQECSLREKCTKSESGRTVLRRWGQELVDEGMAEVDTQEGKTARRRRKWLMEGSFAQGANLHGLKRSRWRRLWRQGIQDHLIAAVQNMKILVSAAGKD</sequence>
<evidence type="ECO:0000259" key="1">
    <source>
        <dbReference type="Pfam" id="PF13751"/>
    </source>
</evidence>
<organism evidence="2 3">
    <name type="scientific">Pelagicoccus mobilis</name>
    <dbReference type="NCBI Taxonomy" id="415221"/>
    <lineage>
        <taxon>Bacteria</taxon>
        <taxon>Pseudomonadati</taxon>
        <taxon>Verrucomicrobiota</taxon>
        <taxon>Opitutia</taxon>
        <taxon>Puniceicoccales</taxon>
        <taxon>Pelagicoccaceae</taxon>
        <taxon>Pelagicoccus</taxon>
    </lineage>
</organism>
<dbReference type="RefSeq" id="WP_200360054.1">
    <property type="nucleotide sequence ID" value="NZ_JAENIL010000148.1"/>
</dbReference>
<dbReference type="InterPro" id="IPR025668">
    <property type="entry name" value="Tnp_DDE_dom"/>
</dbReference>
<name>A0A934S3Y9_9BACT</name>
<reference evidence="2" key="1">
    <citation type="submission" date="2021-01" db="EMBL/GenBank/DDBJ databases">
        <title>Modified the classification status of verrucomicrobia.</title>
        <authorList>
            <person name="Feng X."/>
        </authorList>
    </citation>
    <scope>NUCLEOTIDE SEQUENCE</scope>
    <source>
        <strain evidence="2">KCTC 13126</strain>
    </source>
</reference>
<proteinExistence type="predicted"/>
<feature type="non-terminal residue" evidence="2">
    <location>
        <position position="1"/>
    </location>
</feature>